<evidence type="ECO:0000313" key="3">
    <source>
        <dbReference type="Proteomes" id="UP000232133"/>
    </source>
</evidence>
<dbReference type="Proteomes" id="UP000232133">
    <property type="component" value="Chromosome"/>
</dbReference>
<dbReference type="InterPro" id="IPR002837">
    <property type="entry name" value="DUF123"/>
</dbReference>
<dbReference type="CDD" id="cd10441">
    <property type="entry name" value="GIY-YIG_COG1833"/>
    <property type="match status" value="1"/>
</dbReference>
<dbReference type="Pfam" id="PF01986">
    <property type="entry name" value="DUF123"/>
    <property type="match status" value="1"/>
</dbReference>
<evidence type="ECO:0000259" key="1">
    <source>
        <dbReference type="SMART" id="SM00465"/>
    </source>
</evidence>
<dbReference type="InterPro" id="IPR000305">
    <property type="entry name" value="GIY-YIG_endonuc"/>
</dbReference>
<dbReference type="GeneID" id="35118688"/>
<dbReference type="EMBL" id="CP017803">
    <property type="protein sequence ID" value="ATZ59800.1"/>
    <property type="molecule type" value="Genomic_DNA"/>
</dbReference>
<name>A0A2H4U6R4_METSM</name>
<keyword evidence="2" id="KW-0540">Nuclease</keyword>
<proteinExistence type="predicted"/>
<gene>
    <name evidence="2" type="ORF">BK798_04880</name>
</gene>
<dbReference type="PANTHER" id="PTHR37460">
    <property type="entry name" value="ENDONUCLEASE III"/>
    <property type="match status" value="1"/>
</dbReference>
<dbReference type="GO" id="GO:0004519">
    <property type="term" value="F:endonuclease activity"/>
    <property type="evidence" value="ECO:0007669"/>
    <property type="project" value="UniProtKB-KW"/>
</dbReference>
<accession>A0A2H4U6R4</accession>
<keyword evidence="2" id="KW-0255">Endonuclease</keyword>
<dbReference type="SMART" id="SM00465">
    <property type="entry name" value="GIYc"/>
    <property type="match status" value="1"/>
</dbReference>
<reference evidence="2 3" key="1">
    <citation type="submission" date="2016-10" db="EMBL/GenBank/DDBJ databases">
        <authorList>
            <person name="Varghese N."/>
        </authorList>
    </citation>
    <scope>NUCLEOTIDE SEQUENCE [LARGE SCALE GENOMIC DNA]</scope>
    <source>
        <strain evidence="2 3">KB11</strain>
    </source>
</reference>
<evidence type="ECO:0000313" key="2">
    <source>
        <dbReference type="EMBL" id="ATZ59800.1"/>
    </source>
</evidence>
<sequence>MKGSYCLIINVEKDTKIKIGKKLGIINFKKGCYVYVGSAMNSLESRVKRHLSDNKKKHWHIDYLLLNKNSKIKKIYTKESAEKLECEIAKKIIENEESIADFGCSDCKCHSHLIYFKNSKLANLKVSSILNSFD</sequence>
<feature type="domain" description="GIY-YIG" evidence="1">
    <location>
        <begin position="19"/>
        <end position="117"/>
    </location>
</feature>
<keyword evidence="2" id="KW-0378">Hydrolase</keyword>
<dbReference type="RefSeq" id="WP_100815511.1">
    <property type="nucleotide sequence ID" value="NZ_CAYATN010000052.1"/>
</dbReference>
<organism evidence="2 3">
    <name type="scientific">Methanobrevibacter smithii</name>
    <dbReference type="NCBI Taxonomy" id="2173"/>
    <lineage>
        <taxon>Archaea</taxon>
        <taxon>Methanobacteriati</taxon>
        <taxon>Methanobacteriota</taxon>
        <taxon>Methanomada group</taxon>
        <taxon>Methanobacteria</taxon>
        <taxon>Methanobacteriales</taxon>
        <taxon>Methanobacteriaceae</taxon>
        <taxon>Methanobrevibacter</taxon>
    </lineage>
</organism>
<protein>
    <submittedName>
        <fullName evidence="2">Endonuclease</fullName>
    </submittedName>
</protein>
<dbReference type="PANTHER" id="PTHR37460:SF1">
    <property type="entry name" value="ENDONUCLEASE III"/>
    <property type="match status" value="1"/>
</dbReference>
<dbReference type="AlphaFoldDB" id="A0A2H4U6R4"/>